<reference evidence="2" key="1">
    <citation type="submission" date="2022-10" db="EMBL/GenBank/DDBJ databases">
        <title>Tapping the CABI collections for fungal endophytes: first genome assemblies for Collariella, Neodidymelliopsis, Ascochyta clinopodiicola, Didymella pomorum, Didymosphaeria variabile, Neocosmospora piperis and Neocucurbitaria cava.</title>
        <authorList>
            <person name="Hill R."/>
        </authorList>
    </citation>
    <scope>NUCLEOTIDE SEQUENCE</scope>
    <source>
        <strain evidence="2">IMI 355082</strain>
    </source>
</reference>
<feature type="compositionally biased region" description="Polar residues" evidence="1">
    <location>
        <begin position="347"/>
        <end position="363"/>
    </location>
</feature>
<dbReference type="InterPro" id="IPR029068">
    <property type="entry name" value="Glyas_Bleomycin-R_OHBP_Dase"/>
</dbReference>
<dbReference type="PANTHER" id="PTHR35006">
    <property type="entry name" value="GLYOXALASE FAMILY PROTEIN (AFU_ORTHOLOGUE AFUA_5G14830)"/>
    <property type="match status" value="1"/>
</dbReference>
<accession>A0A9W8YN29</accession>
<feature type="compositionally biased region" description="Polar residues" evidence="1">
    <location>
        <begin position="420"/>
        <end position="431"/>
    </location>
</feature>
<feature type="compositionally biased region" description="Low complexity" evidence="1">
    <location>
        <begin position="181"/>
        <end position="192"/>
    </location>
</feature>
<feature type="compositionally biased region" description="Polar residues" evidence="1">
    <location>
        <begin position="375"/>
        <end position="389"/>
    </location>
</feature>
<evidence type="ECO:0000313" key="2">
    <source>
        <dbReference type="EMBL" id="KAJ4388001.1"/>
    </source>
</evidence>
<dbReference type="EMBL" id="JAPEVB010000005">
    <property type="protein sequence ID" value="KAJ4388001.1"/>
    <property type="molecule type" value="Genomic_DNA"/>
</dbReference>
<dbReference type="Gene3D" id="3.10.180.10">
    <property type="entry name" value="2,3-Dihydroxybiphenyl 1,2-Dioxygenase, domain 1"/>
    <property type="match status" value="1"/>
</dbReference>
<proteinExistence type="predicted"/>
<evidence type="ECO:0000313" key="3">
    <source>
        <dbReference type="Proteomes" id="UP001140453"/>
    </source>
</evidence>
<organism evidence="2 3">
    <name type="scientific">Gnomoniopsis smithogilvyi</name>
    <dbReference type="NCBI Taxonomy" id="1191159"/>
    <lineage>
        <taxon>Eukaryota</taxon>
        <taxon>Fungi</taxon>
        <taxon>Dikarya</taxon>
        <taxon>Ascomycota</taxon>
        <taxon>Pezizomycotina</taxon>
        <taxon>Sordariomycetes</taxon>
        <taxon>Sordariomycetidae</taxon>
        <taxon>Diaporthales</taxon>
        <taxon>Gnomoniaceae</taxon>
        <taxon>Gnomoniopsis</taxon>
    </lineage>
</organism>
<feature type="region of interest" description="Disordered" evidence="1">
    <location>
        <begin position="269"/>
        <end position="472"/>
    </location>
</feature>
<dbReference type="PANTHER" id="PTHR35006:SF3">
    <property type="entry name" value="GLYOXALASE FAMILY PROTEIN (AFU_ORTHOLOGUE AFUA_3G06020)"/>
    <property type="match status" value="1"/>
</dbReference>
<evidence type="ECO:0000256" key="1">
    <source>
        <dbReference type="SAM" id="MobiDB-lite"/>
    </source>
</evidence>
<dbReference type="OrthoDB" id="10249419at2759"/>
<sequence length="522" mass="56190">MLPFIEVNHLPSSSSFYSTVLQPLGLKYISAADPIFSPSGSPSITYGSANEPSTPVLELRQIKSTAERPLKRSRVVFSAHSPSVVRSFQQRVIEADGRALLDNNRTLLGHSPGISDDWRLPIKATETDLDGNTMDVVYIPPPQYPEGYSGSTVRRTSSSEGEISRIMTWNYDVATSEAPRTSTGPLTPGSSSMVSRHDEESPIVRRTITRTSTTFYEPTEPAQPTLSARQNSSGLTAGAVVGTLLGVAAASAAIGAGVAYGAMKHERLRSEAEAPSFQRRSTYPEPLGPRSQYSEYGPPAREYSMSLADRRPPPTTLTRYPHSQSPRNADSLYDDGRSRHSSRYKPSGTSTIRTRSEAPSQRQPLLLTDAEHGSHVSSSSRQTARTSEMGNVVLAPRSQVSQVSGAKSRYTAAPADRDSYVSSRSHRTASTVRGPPMQPTAQTELSSVVSRPKTATRVSRRADSYASAREAPVRAASYVSAKNVGLPMSGVGSSKAGYERDDDLCSIAPSDSISCIGSSRRG</sequence>
<name>A0A9W8YN29_9PEZI</name>
<protein>
    <submittedName>
        <fullName evidence="2">Uncharacterized protein</fullName>
    </submittedName>
</protein>
<feature type="compositionally biased region" description="Polar residues" evidence="1">
    <location>
        <begin position="439"/>
        <end position="449"/>
    </location>
</feature>
<gene>
    <name evidence="2" type="ORF">N0V93_008604</name>
</gene>
<dbReference type="AlphaFoldDB" id="A0A9W8YN29"/>
<keyword evidence="3" id="KW-1185">Reference proteome</keyword>
<feature type="region of interest" description="Disordered" evidence="1">
    <location>
        <begin position="176"/>
        <end position="200"/>
    </location>
</feature>
<comment type="caution">
    <text evidence="2">The sequence shown here is derived from an EMBL/GenBank/DDBJ whole genome shotgun (WGS) entry which is preliminary data.</text>
</comment>
<dbReference type="Proteomes" id="UP001140453">
    <property type="component" value="Unassembled WGS sequence"/>
</dbReference>